<organism evidence="1 2">
    <name type="scientific">Coemansia brasiliensis</name>
    <dbReference type="NCBI Taxonomy" id="2650707"/>
    <lineage>
        <taxon>Eukaryota</taxon>
        <taxon>Fungi</taxon>
        <taxon>Fungi incertae sedis</taxon>
        <taxon>Zoopagomycota</taxon>
        <taxon>Kickxellomycotina</taxon>
        <taxon>Kickxellomycetes</taxon>
        <taxon>Kickxellales</taxon>
        <taxon>Kickxellaceae</taxon>
        <taxon>Coemansia</taxon>
    </lineage>
</organism>
<dbReference type="SUPFAM" id="SSF52047">
    <property type="entry name" value="RNI-like"/>
    <property type="match status" value="1"/>
</dbReference>
<dbReference type="OrthoDB" id="5540870at2759"/>
<proteinExistence type="predicted"/>
<sequence>MVGLSTITAYTAQASLDTQLPRDIVYMIVRQVFESQTGLDFIDGKRSSNAARHNLIGQLARVAVLTQVSVAWRQAALPFAYSTVVCEQIGGSEQWESNVHWFYGGKSQWARQLVVQGRSGQLACGELELAQFSSMKWLNLRQVQVNVHQGGQLVCAYVSCAAAQSAAQIKPLLTILPDAGSFRLHVGLLCELQDVVLPWGPHAWTLLGRVSDSLRHLRLIDVPLDHARQILLLPYVGRFSRLCTLSIAFGYGDGFSAAGSSDWMPHTLLRRSSNFSNQRWAFPRLAQLRLSNMPFDTRDCLAVFGSPSLKRIEVEIGTEQLAASRLLAVDWARMAGPQLRAIDVACIGVGHVSPERAALLVRQTLRTAPAQLQHLRIAIHMLQPLPAHALDRVPLRALACLRTLDLRAPLYLSDCQTLVQRLPRLERLRLPSLCTAELPRAEPRCLDKLYAVLGTTGLGLPSLSNAGSRTLQSLHVGFWDVRQPLRALCCHLICFAARMPALKLVALDSQFARALQSAVDGLHVMHQRQARWTTATKSDYSWLDRFHSVLIQQVL</sequence>
<dbReference type="AlphaFoldDB" id="A0A9W8LZ68"/>
<evidence type="ECO:0000313" key="2">
    <source>
        <dbReference type="Proteomes" id="UP001139887"/>
    </source>
</evidence>
<accession>A0A9W8LZ68</accession>
<dbReference type="InterPro" id="IPR032675">
    <property type="entry name" value="LRR_dom_sf"/>
</dbReference>
<comment type="caution">
    <text evidence="1">The sequence shown here is derived from an EMBL/GenBank/DDBJ whole genome shotgun (WGS) entry which is preliminary data.</text>
</comment>
<dbReference type="EMBL" id="JANBUW010000016">
    <property type="protein sequence ID" value="KAJ2851203.1"/>
    <property type="molecule type" value="Genomic_DNA"/>
</dbReference>
<evidence type="ECO:0000313" key="1">
    <source>
        <dbReference type="EMBL" id="KAJ2851203.1"/>
    </source>
</evidence>
<protein>
    <submittedName>
        <fullName evidence="1">Uncharacterized protein</fullName>
    </submittedName>
</protein>
<name>A0A9W8LZ68_9FUNG</name>
<reference evidence="1" key="1">
    <citation type="submission" date="2022-07" db="EMBL/GenBank/DDBJ databases">
        <title>Phylogenomic reconstructions and comparative analyses of Kickxellomycotina fungi.</title>
        <authorList>
            <person name="Reynolds N.K."/>
            <person name="Stajich J.E."/>
            <person name="Barry K."/>
            <person name="Grigoriev I.V."/>
            <person name="Crous P."/>
            <person name="Smith M.E."/>
        </authorList>
    </citation>
    <scope>NUCLEOTIDE SEQUENCE</scope>
    <source>
        <strain evidence="1">NRRL 1566</strain>
    </source>
</reference>
<dbReference type="Proteomes" id="UP001139887">
    <property type="component" value="Unassembled WGS sequence"/>
</dbReference>
<gene>
    <name evidence="1" type="ORF">IWW36_001342</name>
</gene>
<dbReference type="Gene3D" id="3.80.10.10">
    <property type="entry name" value="Ribonuclease Inhibitor"/>
    <property type="match status" value="1"/>
</dbReference>
<keyword evidence="2" id="KW-1185">Reference proteome</keyword>